<dbReference type="PANTHER" id="PTHR34846">
    <property type="entry name" value="4-CARBOXYMUCONOLACTONE DECARBOXYLASE FAMILY PROTEIN (AFU_ORTHOLOGUE AFUA_6G11590)"/>
    <property type="match status" value="1"/>
</dbReference>
<dbReference type="Proteomes" id="UP000660611">
    <property type="component" value="Unassembled WGS sequence"/>
</dbReference>
<dbReference type="RefSeq" id="WP_203851016.1">
    <property type="nucleotide sequence ID" value="NZ_BAAAVW010000001.1"/>
</dbReference>
<dbReference type="NCBIfam" id="TIGR00778">
    <property type="entry name" value="ahpD_dom"/>
    <property type="match status" value="1"/>
</dbReference>
<reference evidence="2" key="1">
    <citation type="submission" date="2021-01" db="EMBL/GenBank/DDBJ databases">
        <title>Whole genome shotgun sequence of Dactylosporangium siamense NBRC 106093.</title>
        <authorList>
            <person name="Komaki H."/>
            <person name="Tamura T."/>
        </authorList>
    </citation>
    <scope>NUCLEOTIDE SEQUENCE</scope>
    <source>
        <strain evidence="2">NBRC 106093</strain>
    </source>
</reference>
<dbReference type="InterPro" id="IPR004675">
    <property type="entry name" value="AhpD_core"/>
</dbReference>
<protein>
    <recommendedName>
        <fullName evidence="1">Carboxymuconolactone decarboxylase-like domain-containing protein</fullName>
    </recommendedName>
</protein>
<dbReference type="InterPro" id="IPR003779">
    <property type="entry name" value="CMD-like"/>
</dbReference>
<dbReference type="SUPFAM" id="SSF69118">
    <property type="entry name" value="AhpD-like"/>
    <property type="match status" value="1"/>
</dbReference>
<dbReference type="InterPro" id="IPR029032">
    <property type="entry name" value="AhpD-like"/>
</dbReference>
<dbReference type="AlphaFoldDB" id="A0A919PTC2"/>
<evidence type="ECO:0000313" key="2">
    <source>
        <dbReference type="EMBL" id="GIG49337.1"/>
    </source>
</evidence>
<sequence>MSLSEINPDAYRAVRGLEQYIRAHVDPALLHLLKLRASILNGCSFCVDMHSTEALAEGEDSRKLFAVSAWREGPFFDDKERAALDLTDHVTRLGEHGVPDDVWDTAVEHYGTKGVADLLMVIATINVWNRLAVSTRSQPPATA</sequence>
<dbReference type="Gene3D" id="1.20.1290.10">
    <property type="entry name" value="AhpD-like"/>
    <property type="match status" value="1"/>
</dbReference>
<dbReference type="Pfam" id="PF02627">
    <property type="entry name" value="CMD"/>
    <property type="match status" value="1"/>
</dbReference>
<evidence type="ECO:0000313" key="3">
    <source>
        <dbReference type="Proteomes" id="UP000660611"/>
    </source>
</evidence>
<feature type="domain" description="Carboxymuconolactone decarboxylase-like" evidence="1">
    <location>
        <begin position="8"/>
        <end position="88"/>
    </location>
</feature>
<organism evidence="2 3">
    <name type="scientific">Dactylosporangium siamense</name>
    <dbReference type="NCBI Taxonomy" id="685454"/>
    <lineage>
        <taxon>Bacteria</taxon>
        <taxon>Bacillati</taxon>
        <taxon>Actinomycetota</taxon>
        <taxon>Actinomycetes</taxon>
        <taxon>Micromonosporales</taxon>
        <taxon>Micromonosporaceae</taxon>
        <taxon>Dactylosporangium</taxon>
    </lineage>
</organism>
<gene>
    <name evidence="2" type="ORF">Dsi01nite_073780</name>
</gene>
<accession>A0A919PTC2</accession>
<name>A0A919PTC2_9ACTN</name>
<proteinExistence type="predicted"/>
<evidence type="ECO:0000259" key="1">
    <source>
        <dbReference type="Pfam" id="PF02627"/>
    </source>
</evidence>
<keyword evidence="3" id="KW-1185">Reference proteome</keyword>
<dbReference type="EMBL" id="BONQ01000117">
    <property type="protein sequence ID" value="GIG49337.1"/>
    <property type="molecule type" value="Genomic_DNA"/>
</dbReference>
<dbReference type="GO" id="GO:0051920">
    <property type="term" value="F:peroxiredoxin activity"/>
    <property type="evidence" value="ECO:0007669"/>
    <property type="project" value="InterPro"/>
</dbReference>
<comment type="caution">
    <text evidence="2">The sequence shown here is derived from an EMBL/GenBank/DDBJ whole genome shotgun (WGS) entry which is preliminary data.</text>
</comment>
<dbReference type="PANTHER" id="PTHR34846:SF10">
    <property type="entry name" value="CYTOPLASMIC PROTEIN"/>
    <property type="match status" value="1"/>
</dbReference>